<dbReference type="GO" id="GO:0051287">
    <property type="term" value="F:NAD binding"/>
    <property type="evidence" value="ECO:0007669"/>
    <property type="project" value="UniProtKB-UniRule"/>
</dbReference>
<evidence type="ECO:0000256" key="2">
    <source>
        <dbReference type="ARBA" id="ARBA00005194"/>
    </source>
</evidence>
<dbReference type="RefSeq" id="WP_031589423.1">
    <property type="nucleotide sequence ID" value="NZ_JNKN01000022.1"/>
</dbReference>
<dbReference type="FunFam" id="3.40.50.720:FF:000037">
    <property type="entry name" value="3-oxoacyl-[acyl-carrier-protein] reductase FabG"/>
    <property type="match status" value="1"/>
</dbReference>
<feature type="binding site" evidence="12">
    <location>
        <position position="191"/>
    </location>
    <ligand>
        <name>NADP(+)</name>
        <dbReference type="ChEBI" id="CHEBI:58349"/>
    </ligand>
</feature>
<dbReference type="NCBIfam" id="NF009466">
    <property type="entry name" value="PRK12826.1-2"/>
    <property type="match status" value="1"/>
</dbReference>
<evidence type="ECO:0000256" key="11">
    <source>
        <dbReference type="PIRSR" id="PIRSR611284-1"/>
    </source>
</evidence>
<name>A0A0R2HEB5_9FIRM</name>
<dbReference type="EMBL" id="JQBL01000018">
    <property type="protein sequence ID" value="KRN49878.1"/>
    <property type="molecule type" value="Genomic_DNA"/>
</dbReference>
<dbReference type="Proteomes" id="UP000051841">
    <property type="component" value="Unassembled WGS sequence"/>
</dbReference>
<dbReference type="PRINTS" id="PR00081">
    <property type="entry name" value="GDHRDH"/>
</dbReference>
<accession>A0A0R2HEB5</accession>
<evidence type="ECO:0000256" key="5">
    <source>
        <dbReference type="ARBA" id="ARBA00022832"/>
    </source>
</evidence>
<keyword evidence="5 13" id="KW-0276">Fatty acid metabolism</keyword>
<feature type="active site" description="Proton acceptor" evidence="11">
    <location>
        <position position="158"/>
    </location>
</feature>
<evidence type="ECO:0000313" key="15">
    <source>
        <dbReference type="EMBL" id="KRN49878.1"/>
    </source>
</evidence>
<evidence type="ECO:0000256" key="1">
    <source>
        <dbReference type="ARBA" id="ARBA00002607"/>
    </source>
</evidence>
<dbReference type="PROSITE" id="PS00061">
    <property type="entry name" value="ADH_SHORT"/>
    <property type="match status" value="1"/>
</dbReference>
<feature type="binding site" evidence="12">
    <location>
        <position position="93"/>
    </location>
    <ligand>
        <name>NADP(+)</name>
        <dbReference type="ChEBI" id="CHEBI:58349"/>
    </ligand>
</feature>
<comment type="pathway">
    <text evidence="2 13">Lipid metabolism; fatty acid biosynthesis.</text>
</comment>
<comment type="function">
    <text evidence="1 13">Catalyzes the NADPH-dependent reduction of beta-ketoacyl-ACP substrates to beta-hydroxyacyl-ACP products, the first reductive step in the elongation cycle of fatty acid biosynthesis.</text>
</comment>
<dbReference type="InterPro" id="IPR002347">
    <property type="entry name" value="SDR_fam"/>
</dbReference>
<keyword evidence="6 12" id="KW-0521">NADP</keyword>
<keyword evidence="16" id="KW-1185">Reference proteome</keyword>
<dbReference type="CDD" id="cd05333">
    <property type="entry name" value="BKR_SDR_c"/>
    <property type="match status" value="1"/>
</dbReference>
<dbReference type="PATRIC" id="fig|1410657.5.peg.604"/>
<dbReference type="InterPro" id="IPR050259">
    <property type="entry name" value="SDR"/>
</dbReference>
<keyword evidence="8 13" id="KW-0443">Lipid metabolism</keyword>
<dbReference type="InterPro" id="IPR020904">
    <property type="entry name" value="Sc_DH/Rdtase_CS"/>
</dbReference>
<evidence type="ECO:0000256" key="12">
    <source>
        <dbReference type="PIRSR" id="PIRSR611284-2"/>
    </source>
</evidence>
<protein>
    <recommendedName>
        <fullName evidence="13">3-oxoacyl-[acyl-carrier-protein] reductase</fullName>
        <ecNumber evidence="13">1.1.1.100</ecNumber>
    </recommendedName>
</protein>
<evidence type="ECO:0000256" key="10">
    <source>
        <dbReference type="ARBA" id="ARBA00048508"/>
    </source>
</evidence>
<evidence type="ECO:0000313" key="16">
    <source>
        <dbReference type="Proteomes" id="UP000051841"/>
    </source>
</evidence>
<evidence type="ECO:0000256" key="8">
    <source>
        <dbReference type="ARBA" id="ARBA00023098"/>
    </source>
</evidence>
<organism evidence="15 16">
    <name type="scientific">Kandleria vitulina DSM 20405</name>
    <dbReference type="NCBI Taxonomy" id="1410657"/>
    <lineage>
        <taxon>Bacteria</taxon>
        <taxon>Bacillati</taxon>
        <taxon>Bacillota</taxon>
        <taxon>Erysipelotrichia</taxon>
        <taxon>Erysipelotrichales</taxon>
        <taxon>Coprobacillaceae</taxon>
        <taxon>Kandleria</taxon>
    </lineage>
</organism>
<gene>
    <name evidence="15" type="ORF">IV49_GL000579</name>
</gene>
<proteinExistence type="inferred from homology"/>
<dbReference type="SUPFAM" id="SSF51735">
    <property type="entry name" value="NAD(P)-binding Rossmann-fold domains"/>
    <property type="match status" value="1"/>
</dbReference>
<evidence type="ECO:0000256" key="3">
    <source>
        <dbReference type="ARBA" id="ARBA00006484"/>
    </source>
</evidence>
<dbReference type="PANTHER" id="PTHR42879">
    <property type="entry name" value="3-OXOACYL-(ACYL-CARRIER-PROTEIN) REDUCTASE"/>
    <property type="match status" value="1"/>
</dbReference>
<dbReference type="GO" id="GO:0004316">
    <property type="term" value="F:3-oxoacyl-[acyl-carrier-protein] reductase (NADPH) activity"/>
    <property type="evidence" value="ECO:0007669"/>
    <property type="project" value="UniProtKB-UniRule"/>
</dbReference>
<dbReference type="EC" id="1.1.1.100" evidence="13"/>
<keyword evidence="7 13" id="KW-0560">Oxidoreductase</keyword>
<dbReference type="InterPro" id="IPR011284">
    <property type="entry name" value="3oxo_ACP_reduc"/>
</dbReference>
<evidence type="ECO:0000256" key="13">
    <source>
        <dbReference type="RuleBase" id="RU366074"/>
    </source>
</evidence>
<dbReference type="UniPathway" id="UPA00094"/>
<dbReference type="AlphaFoldDB" id="A0A0R2HEB5"/>
<comment type="catalytic activity">
    <reaction evidence="10 13">
        <text>a (3R)-hydroxyacyl-[ACP] + NADP(+) = a 3-oxoacyl-[ACP] + NADPH + H(+)</text>
        <dbReference type="Rhea" id="RHEA:17397"/>
        <dbReference type="Rhea" id="RHEA-COMP:9916"/>
        <dbReference type="Rhea" id="RHEA-COMP:9945"/>
        <dbReference type="ChEBI" id="CHEBI:15378"/>
        <dbReference type="ChEBI" id="CHEBI:57783"/>
        <dbReference type="ChEBI" id="CHEBI:58349"/>
        <dbReference type="ChEBI" id="CHEBI:78776"/>
        <dbReference type="ChEBI" id="CHEBI:78827"/>
        <dbReference type="EC" id="1.1.1.100"/>
    </reaction>
</comment>
<evidence type="ECO:0000259" key="14">
    <source>
        <dbReference type="SMART" id="SM00822"/>
    </source>
</evidence>
<dbReference type="SMART" id="SM00822">
    <property type="entry name" value="PKS_KR"/>
    <property type="match status" value="1"/>
</dbReference>
<keyword evidence="4 13" id="KW-0444">Lipid biosynthesis</keyword>
<feature type="domain" description="Ketoreductase" evidence="14">
    <location>
        <begin position="6"/>
        <end position="194"/>
    </location>
</feature>
<keyword evidence="9 13" id="KW-0275">Fatty acid biosynthesis</keyword>
<evidence type="ECO:0000256" key="7">
    <source>
        <dbReference type="ARBA" id="ARBA00023002"/>
    </source>
</evidence>
<comment type="caution">
    <text evidence="15">The sequence shown here is derived from an EMBL/GenBank/DDBJ whole genome shotgun (WGS) entry which is preliminary data.</text>
</comment>
<dbReference type="InterPro" id="IPR036291">
    <property type="entry name" value="NAD(P)-bd_dom_sf"/>
</dbReference>
<dbReference type="GO" id="GO:0006633">
    <property type="term" value="P:fatty acid biosynthetic process"/>
    <property type="evidence" value="ECO:0007669"/>
    <property type="project" value="UniProtKB-UniPathway"/>
</dbReference>
<feature type="binding site" evidence="12">
    <location>
        <begin position="158"/>
        <end position="162"/>
    </location>
    <ligand>
        <name>NADP(+)</name>
        <dbReference type="ChEBI" id="CHEBI:58349"/>
    </ligand>
</feature>
<dbReference type="InterPro" id="IPR057326">
    <property type="entry name" value="KR_dom"/>
</dbReference>
<dbReference type="NCBIfam" id="NF005559">
    <property type="entry name" value="PRK07231.1"/>
    <property type="match status" value="1"/>
</dbReference>
<evidence type="ECO:0000256" key="9">
    <source>
        <dbReference type="ARBA" id="ARBA00023160"/>
    </source>
</evidence>
<sequence>MNLKNKVAFVTGSIRGIGRETVLTLARYGANVVINFRDHNNNRDLAEALKKECEAFGVEVLLVEGDICHEDDNTRMFKEIKSHFKRLDILVNNAGITRDNLILRMKTEDFNDVIDVNLKGTFLCMKQASRLMMKQKSGRIISLSSVVGVMGNAGQVNYSASKAGVIGMTKSLARELGSRGVTVNAVAPGFIETAMTSSLPEEIVETMKSQIPLGSFGQCQDVAEAIAFLASDEARYITGQVLCVDGGMAM</sequence>
<dbReference type="PANTHER" id="PTHR42879:SF2">
    <property type="entry name" value="3-OXOACYL-[ACYL-CARRIER-PROTEIN] REDUCTASE FABG"/>
    <property type="match status" value="1"/>
</dbReference>
<dbReference type="Gene3D" id="3.40.50.720">
    <property type="entry name" value="NAD(P)-binding Rossmann-like Domain"/>
    <property type="match status" value="1"/>
</dbReference>
<evidence type="ECO:0000256" key="6">
    <source>
        <dbReference type="ARBA" id="ARBA00022857"/>
    </source>
</evidence>
<dbReference type="NCBIfam" id="TIGR01830">
    <property type="entry name" value="3oxo_ACP_reduc"/>
    <property type="match status" value="1"/>
</dbReference>
<dbReference type="Pfam" id="PF13561">
    <property type="entry name" value="adh_short_C2"/>
    <property type="match status" value="1"/>
</dbReference>
<dbReference type="PRINTS" id="PR00080">
    <property type="entry name" value="SDRFAMILY"/>
</dbReference>
<comment type="similarity">
    <text evidence="3 13">Belongs to the short-chain dehydrogenases/reductases (SDR) family.</text>
</comment>
<comment type="subunit">
    <text evidence="13">Homotetramer.</text>
</comment>
<reference evidence="15 16" key="1">
    <citation type="journal article" date="2015" name="Genome Announc.">
        <title>Expanding the biotechnology potential of lactobacilli through comparative genomics of 213 strains and associated genera.</title>
        <authorList>
            <person name="Sun Z."/>
            <person name="Harris H.M."/>
            <person name="McCann A."/>
            <person name="Guo C."/>
            <person name="Argimon S."/>
            <person name="Zhang W."/>
            <person name="Yang X."/>
            <person name="Jeffery I.B."/>
            <person name="Cooney J.C."/>
            <person name="Kagawa T.F."/>
            <person name="Liu W."/>
            <person name="Song Y."/>
            <person name="Salvetti E."/>
            <person name="Wrobel A."/>
            <person name="Rasinkangas P."/>
            <person name="Parkhill J."/>
            <person name="Rea M.C."/>
            <person name="O'Sullivan O."/>
            <person name="Ritari J."/>
            <person name="Douillard F.P."/>
            <person name="Paul Ross R."/>
            <person name="Yang R."/>
            <person name="Briner A.E."/>
            <person name="Felis G.E."/>
            <person name="de Vos W.M."/>
            <person name="Barrangou R."/>
            <person name="Klaenhammer T.R."/>
            <person name="Caufield P.W."/>
            <person name="Cui Y."/>
            <person name="Zhang H."/>
            <person name="O'Toole P.W."/>
        </authorList>
    </citation>
    <scope>NUCLEOTIDE SEQUENCE [LARGE SCALE GENOMIC DNA]</scope>
    <source>
        <strain evidence="15 16">DSM 20405</strain>
    </source>
</reference>
<evidence type="ECO:0000256" key="4">
    <source>
        <dbReference type="ARBA" id="ARBA00022516"/>
    </source>
</evidence>
<feature type="binding site" evidence="12">
    <location>
        <begin position="12"/>
        <end position="15"/>
    </location>
    <ligand>
        <name>NADP(+)</name>
        <dbReference type="ChEBI" id="CHEBI:58349"/>
    </ligand>
</feature>